<comment type="caution">
    <text evidence="8">The sequence shown here is derived from an EMBL/GenBank/DDBJ whole genome shotgun (WGS) entry which is preliminary data.</text>
</comment>
<dbReference type="EMBL" id="JAHXZN010000004">
    <property type="protein sequence ID" value="MBW6531560.1"/>
    <property type="molecule type" value="Genomic_DNA"/>
</dbReference>
<feature type="domain" description="TonB-dependent receptor-like beta-barrel" evidence="6">
    <location>
        <begin position="412"/>
        <end position="887"/>
    </location>
</feature>
<evidence type="ECO:0000259" key="7">
    <source>
        <dbReference type="Pfam" id="PF07715"/>
    </source>
</evidence>
<accession>A0ABS7BPW9</accession>
<dbReference type="InterPro" id="IPR000531">
    <property type="entry name" value="Beta-barrel_TonB"/>
</dbReference>
<comment type="similarity">
    <text evidence="4">Belongs to the TonB-dependent receptor family.</text>
</comment>
<dbReference type="InterPro" id="IPR037066">
    <property type="entry name" value="Plug_dom_sf"/>
</dbReference>
<dbReference type="NCBIfam" id="TIGR01782">
    <property type="entry name" value="TonB-Xanth-Caul"/>
    <property type="match status" value="1"/>
</dbReference>
<dbReference type="InterPro" id="IPR036942">
    <property type="entry name" value="Beta-barrel_TonB_sf"/>
</dbReference>
<organism evidence="8 9">
    <name type="scientific">Sphingomonas citri</name>
    <dbReference type="NCBI Taxonomy" id="2862499"/>
    <lineage>
        <taxon>Bacteria</taxon>
        <taxon>Pseudomonadati</taxon>
        <taxon>Pseudomonadota</taxon>
        <taxon>Alphaproteobacteria</taxon>
        <taxon>Sphingomonadales</taxon>
        <taxon>Sphingomonadaceae</taxon>
        <taxon>Sphingomonas</taxon>
    </lineage>
</organism>
<gene>
    <name evidence="8" type="ORF">KZ820_12520</name>
</gene>
<dbReference type="Pfam" id="PF07715">
    <property type="entry name" value="Plug"/>
    <property type="match status" value="1"/>
</dbReference>
<dbReference type="InterPro" id="IPR012910">
    <property type="entry name" value="Plug_dom"/>
</dbReference>
<keyword evidence="8" id="KW-0675">Receptor</keyword>
<keyword evidence="2 4" id="KW-0472">Membrane</keyword>
<evidence type="ECO:0000256" key="1">
    <source>
        <dbReference type="ARBA" id="ARBA00004442"/>
    </source>
</evidence>
<dbReference type="Gene3D" id="2.40.170.20">
    <property type="entry name" value="TonB-dependent receptor, beta-barrel domain"/>
    <property type="match status" value="1"/>
</dbReference>
<reference evidence="8 9" key="1">
    <citation type="submission" date="2021-07" db="EMBL/GenBank/DDBJ databases">
        <title>Sphingomonas sp.</title>
        <authorList>
            <person name="Feng G."/>
            <person name="Li J."/>
            <person name="Pan M."/>
        </authorList>
    </citation>
    <scope>NUCLEOTIDE SEQUENCE [LARGE SCALE GENOMIC DNA]</scope>
    <source>
        <strain evidence="8 9">RRHST34</strain>
    </source>
</reference>
<feature type="domain" description="TonB-dependent receptor plug" evidence="7">
    <location>
        <begin position="74"/>
        <end position="174"/>
    </location>
</feature>
<protein>
    <submittedName>
        <fullName evidence="8">TonB-dependent receptor</fullName>
    </submittedName>
</protein>
<evidence type="ECO:0000256" key="5">
    <source>
        <dbReference type="SAM" id="SignalP"/>
    </source>
</evidence>
<dbReference type="Proteomes" id="UP000759103">
    <property type="component" value="Unassembled WGS sequence"/>
</dbReference>
<keyword evidence="3" id="KW-0998">Cell outer membrane</keyword>
<evidence type="ECO:0000259" key="6">
    <source>
        <dbReference type="Pfam" id="PF00593"/>
    </source>
</evidence>
<comment type="subcellular location">
    <subcellularLocation>
        <location evidence="1 4">Cell outer membrane</location>
    </subcellularLocation>
</comment>
<evidence type="ECO:0000313" key="9">
    <source>
        <dbReference type="Proteomes" id="UP000759103"/>
    </source>
</evidence>
<dbReference type="PANTHER" id="PTHR40980:SF3">
    <property type="entry name" value="TONB-DEPENDENT RECEPTOR-LIKE BETA-BARREL DOMAIN-CONTAINING PROTEIN"/>
    <property type="match status" value="1"/>
</dbReference>
<feature type="signal peptide" evidence="5">
    <location>
        <begin position="1"/>
        <end position="24"/>
    </location>
</feature>
<dbReference type="InterPro" id="IPR010104">
    <property type="entry name" value="TonB_rcpt_bac"/>
</dbReference>
<keyword evidence="5" id="KW-0732">Signal</keyword>
<dbReference type="Gene3D" id="2.170.130.10">
    <property type="entry name" value="TonB-dependent receptor, plug domain"/>
    <property type="match status" value="1"/>
</dbReference>
<evidence type="ECO:0000313" key="8">
    <source>
        <dbReference type="EMBL" id="MBW6531560.1"/>
    </source>
</evidence>
<dbReference type="PANTHER" id="PTHR40980">
    <property type="entry name" value="PLUG DOMAIN-CONTAINING PROTEIN"/>
    <property type="match status" value="1"/>
</dbReference>
<dbReference type="SUPFAM" id="SSF56935">
    <property type="entry name" value="Porins"/>
    <property type="match status" value="1"/>
</dbReference>
<keyword evidence="9" id="KW-1185">Reference proteome</keyword>
<dbReference type="Pfam" id="PF00593">
    <property type="entry name" value="TonB_dep_Rec_b-barrel"/>
    <property type="match status" value="1"/>
</dbReference>
<feature type="chain" id="PRO_5046111715" evidence="5">
    <location>
        <begin position="25"/>
        <end position="923"/>
    </location>
</feature>
<evidence type="ECO:0000256" key="3">
    <source>
        <dbReference type="ARBA" id="ARBA00023237"/>
    </source>
</evidence>
<evidence type="ECO:0000256" key="2">
    <source>
        <dbReference type="ARBA" id="ARBA00023136"/>
    </source>
</evidence>
<proteinExistence type="inferred from homology"/>
<evidence type="ECO:0000256" key="4">
    <source>
        <dbReference type="RuleBase" id="RU003357"/>
    </source>
</evidence>
<keyword evidence="4" id="KW-0798">TonB box</keyword>
<sequence length="923" mass="101426">MTIRDSASVLAVACALSWTSAAWSQDQATSTREAPPSTDGQIAVADASAPSAVGEEDIVVTGLRRSVQGAQALKRDSDQILDAVVAEDIGKLPDNNAAEALARITGVQVSRSQDEANGVSVRGLPDVTTTFNGRELYTAEGRQVAFQDFPAASLAGLEVYKATTADLVEGGIAGLVNVRSRRPFDFDGFEIAGSVRGIYGDQARRVDPQGSLLVTDRFDTPIGEFGALINVSYTQTNYLTSARWDSGDVDTPVDGQVITTPGVGRDFKIPESVGIFYNNGKRWRPSVNGSLQWRPAANVELYLEGLYQGYRGREQNSELAIRLRNGNPTFSNVVLDEDDPGKVKSLTRSGGEGSIGTDLFRGVPHSTTNTYQFAGGGSIKGEHARFSTDLAYTDTRNYFTDYGFDFAARDPATADISFDIDRDYGGVEFALPGFDLTDPNNYVIRGIFDRRREGRGSGWQWRNDLELDFDLDGIDKIQFGTRFTTRKSSFADGTRYANIRAQRVPLTAAPIGMGGLVKEGFRGSNAQPTRQWYAPSGQDVFDNIEALRAFAQERLRISNLGNADQRPELWDPALPPYTTQFTADEKSYAFYGQLHYAFELGGIPLDGVVGARVVNTTIQTVGLGSVDGDVRLTDDRKNYVDVLPNVSLRARLTDQLQFRASATETRTRPTFGQSNPAFVLQRDSVNLGDYNGSSGNIDLEPIQSKNYDASLEWYFSRTGSLTGAVFRRDLKGFISNYTVFQQVPGFGNIQVTRPENAGEGRIQGVELAFTTFFDFLPGVLSGFGTQLNGTYLDGKQALPTVLGEQGRLVRVPNTSKWTYNANLLYEKGPVSARLAYNYRTDWVNFYNNTESESAVAGEYTRATARLDFSAAFTPVEFLTFTFDATNLTGVPFQNVRNFSDTQSYPRDIRYEARTFSLGARFRF</sequence>
<name>A0ABS7BPW9_9SPHN</name>
<dbReference type="RefSeq" id="WP_219748964.1">
    <property type="nucleotide sequence ID" value="NZ_JAHXZN010000004.1"/>
</dbReference>